<dbReference type="STRING" id="380248.SAMN05216251_113160"/>
<feature type="domain" description="STAS" evidence="1">
    <location>
        <begin position="19"/>
        <end position="109"/>
    </location>
</feature>
<organism evidence="2 3">
    <name type="scientific">Actinacidiphila alni</name>
    <dbReference type="NCBI Taxonomy" id="380248"/>
    <lineage>
        <taxon>Bacteria</taxon>
        <taxon>Bacillati</taxon>
        <taxon>Actinomycetota</taxon>
        <taxon>Actinomycetes</taxon>
        <taxon>Kitasatosporales</taxon>
        <taxon>Streptomycetaceae</taxon>
        <taxon>Actinacidiphila</taxon>
    </lineage>
</organism>
<dbReference type="GO" id="GO:0043856">
    <property type="term" value="F:anti-sigma factor antagonist activity"/>
    <property type="evidence" value="ECO:0007669"/>
    <property type="project" value="TreeGrafter"/>
</dbReference>
<evidence type="ECO:0000259" key="1">
    <source>
        <dbReference type="PROSITE" id="PS50801"/>
    </source>
</evidence>
<sequence length="109" mass="11528">MSTQHDAPGDPLAGELPRIVAPHGDLDADTLGPLRHALTEAADAGQVVVLDARGITFADSSFLNLLLSTHQRTDLRVAAVPPQLARLLRIVGVDQVLKVYTTAEEALTA</sequence>
<dbReference type="AlphaFoldDB" id="A0A1I2IFK4"/>
<evidence type="ECO:0000313" key="2">
    <source>
        <dbReference type="EMBL" id="SFF41129.1"/>
    </source>
</evidence>
<evidence type="ECO:0000313" key="3">
    <source>
        <dbReference type="Proteomes" id="UP000199323"/>
    </source>
</evidence>
<accession>A0A1I2IFK4</accession>
<dbReference type="SUPFAM" id="SSF52091">
    <property type="entry name" value="SpoIIaa-like"/>
    <property type="match status" value="1"/>
</dbReference>
<dbReference type="PANTHER" id="PTHR33495">
    <property type="entry name" value="ANTI-SIGMA FACTOR ANTAGONIST TM_1081-RELATED-RELATED"/>
    <property type="match status" value="1"/>
</dbReference>
<dbReference type="CDD" id="cd07043">
    <property type="entry name" value="STAS_anti-anti-sigma_factors"/>
    <property type="match status" value="1"/>
</dbReference>
<dbReference type="Proteomes" id="UP000199323">
    <property type="component" value="Unassembled WGS sequence"/>
</dbReference>
<dbReference type="OrthoDB" id="4262547at2"/>
<dbReference type="InterPro" id="IPR002645">
    <property type="entry name" value="STAS_dom"/>
</dbReference>
<dbReference type="PANTHER" id="PTHR33495:SF2">
    <property type="entry name" value="ANTI-SIGMA FACTOR ANTAGONIST TM_1081-RELATED"/>
    <property type="match status" value="1"/>
</dbReference>
<gene>
    <name evidence="2" type="ORF">SAMN05216251_113160</name>
</gene>
<dbReference type="Pfam" id="PF13466">
    <property type="entry name" value="STAS_2"/>
    <property type="match status" value="1"/>
</dbReference>
<dbReference type="RefSeq" id="WP_093715407.1">
    <property type="nucleotide sequence ID" value="NZ_FONG01000013.1"/>
</dbReference>
<protein>
    <submittedName>
        <fullName evidence="2">Anti-anti-sigma factor</fullName>
    </submittedName>
</protein>
<dbReference type="Gene3D" id="3.30.750.24">
    <property type="entry name" value="STAS domain"/>
    <property type="match status" value="1"/>
</dbReference>
<reference evidence="3" key="1">
    <citation type="submission" date="2016-10" db="EMBL/GenBank/DDBJ databases">
        <authorList>
            <person name="Varghese N."/>
            <person name="Submissions S."/>
        </authorList>
    </citation>
    <scope>NUCLEOTIDE SEQUENCE [LARGE SCALE GENOMIC DNA]</scope>
    <source>
        <strain evidence="3">CGMCC 4.3510</strain>
    </source>
</reference>
<dbReference type="InterPro" id="IPR058548">
    <property type="entry name" value="MlaB-like_STAS"/>
</dbReference>
<dbReference type="EMBL" id="FONG01000013">
    <property type="protein sequence ID" value="SFF41129.1"/>
    <property type="molecule type" value="Genomic_DNA"/>
</dbReference>
<dbReference type="InterPro" id="IPR036513">
    <property type="entry name" value="STAS_dom_sf"/>
</dbReference>
<proteinExistence type="predicted"/>
<keyword evidence="3" id="KW-1185">Reference proteome</keyword>
<dbReference type="PROSITE" id="PS50801">
    <property type="entry name" value="STAS"/>
    <property type="match status" value="1"/>
</dbReference>
<name>A0A1I2IFK4_9ACTN</name>